<reference evidence="2 3" key="1">
    <citation type="submission" date="2016-04" db="EMBL/GenBank/DDBJ databases">
        <title>Genome sequence of Methanobrevibacter cuticularis DSM 11139.</title>
        <authorList>
            <person name="Poehlein A."/>
            <person name="Seedorf H."/>
            <person name="Daniel R."/>
        </authorList>
    </citation>
    <scope>NUCLEOTIDE SEQUENCE [LARGE SCALE GENOMIC DNA]</scope>
    <source>
        <strain evidence="2 3">DSM 11139</strain>
    </source>
</reference>
<dbReference type="AlphaFoldDB" id="A0A166CTW3"/>
<feature type="transmembrane region" description="Helical" evidence="1">
    <location>
        <begin position="69"/>
        <end position="91"/>
    </location>
</feature>
<feature type="transmembrane region" description="Helical" evidence="1">
    <location>
        <begin position="37"/>
        <end position="57"/>
    </location>
</feature>
<dbReference type="Proteomes" id="UP000077275">
    <property type="component" value="Unassembled WGS sequence"/>
</dbReference>
<comment type="caution">
    <text evidence="2">The sequence shown here is derived from an EMBL/GenBank/DDBJ whole genome shotgun (WGS) entry which is preliminary data.</text>
</comment>
<keyword evidence="3" id="KW-1185">Reference proteome</keyword>
<proteinExistence type="predicted"/>
<dbReference type="PATRIC" id="fig|47311.3.peg.719"/>
<feature type="transmembrane region" description="Helical" evidence="1">
    <location>
        <begin position="12"/>
        <end position="31"/>
    </location>
</feature>
<gene>
    <name evidence="2" type="ORF">MBCUT_06410</name>
</gene>
<keyword evidence="1" id="KW-0472">Membrane</keyword>
<dbReference type="RefSeq" id="WP_157082452.1">
    <property type="nucleotide sequence ID" value="NZ_LWMW01000087.1"/>
</dbReference>
<dbReference type="STRING" id="47311.MBCUT_06410"/>
<evidence type="ECO:0000313" key="2">
    <source>
        <dbReference type="EMBL" id="KZX16777.1"/>
    </source>
</evidence>
<dbReference type="EMBL" id="LWMW01000087">
    <property type="protein sequence ID" value="KZX16777.1"/>
    <property type="molecule type" value="Genomic_DNA"/>
</dbReference>
<sequence length="176" mass="19778">MGVLDKSGKYINLLSSLFTILMALVTVYNLINSLFNIIEFILLISILFICIFLTIFIRNKNLCLRDKSIILLSIAMIAILSSTVGYAAYYYQDYKIVVDYNGSYTMGYGSDFTHDDTSSSGHKEFNLNQSSYINVGAKKSDGSDGKLNLSIMRGNRVIEKESTTDPYGEVIIHFKE</sequence>
<evidence type="ECO:0000256" key="1">
    <source>
        <dbReference type="SAM" id="Phobius"/>
    </source>
</evidence>
<organism evidence="2 3">
    <name type="scientific">Methanobrevibacter cuticularis</name>
    <dbReference type="NCBI Taxonomy" id="47311"/>
    <lineage>
        <taxon>Archaea</taxon>
        <taxon>Methanobacteriati</taxon>
        <taxon>Methanobacteriota</taxon>
        <taxon>Methanomada group</taxon>
        <taxon>Methanobacteria</taxon>
        <taxon>Methanobacteriales</taxon>
        <taxon>Methanobacteriaceae</taxon>
        <taxon>Methanobrevibacter</taxon>
    </lineage>
</organism>
<evidence type="ECO:0000313" key="3">
    <source>
        <dbReference type="Proteomes" id="UP000077275"/>
    </source>
</evidence>
<keyword evidence="1" id="KW-0812">Transmembrane</keyword>
<keyword evidence="1" id="KW-1133">Transmembrane helix</keyword>
<name>A0A166CTW3_9EURY</name>
<protein>
    <submittedName>
        <fullName evidence="2">Uncharacterized protein</fullName>
    </submittedName>
</protein>
<accession>A0A166CTW3</accession>